<evidence type="ECO:0000259" key="4">
    <source>
        <dbReference type="Pfam" id="PF13843"/>
    </source>
</evidence>
<feature type="compositionally biased region" description="Low complexity" evidence="2">
    <location>
        <begin position="452"/>
        <end position="469"/>
    </location>
</feature>
<keyword evidence="1" id="KW-0175">Coiled coil</keyword>
<dbReference type="PANTHER" id="PTHR47272">
    <property type="entry name" value="DDE_TNP_1_7 DOMAIN-CONTAINING PROTEIN"/>
    <property type="match status" value="1"/>
</dbReference>
<evidence type="ECO:0000256" key="1">
    <source>
        <dbReference type="SAM" id="Coils"/>
    </source>
</evidence>
<dbReference type="Gene3D" id="3.30.420.10">
    <property type="entry name" value="Ribonuclease H-like superfamily/Ribonuclease H"/>
    <property type="match status" value="1"/>
</dbReference>
<organism evidence="5 6">
    <name type="scientific">Euphydryas editha</name>
    <name type="common">Edith's checkerspot</name>
    <dbReference type="NCBI Taxonomy" id="104508"/>
    <lineage>
        <taxon>Eukaryota</taxon>
        <taxon>Metazoa</taxon>
        <taxon>Ecdysozoa</taxon>
        <taxon>Arthropoda</taxon>
        <taxon>Hexapoda</taxon>
        <taxon>Insecta</taxon>
        <taxon>Pterygota</taxon>
        <taxon>Neoptera</taxon>
        <taxon>Endopterygota</taxon>
        <taxon>Lepidoptera</taxon>
        <taxon>Glossata</taxon>
        <taxon>Ditrysia</taxon>
        <taxon>Papilionoidea</taxon>
        <taxon>Nymphalidae</taxon>
        <taxon>Nymphalinae</taxon>
        <taxon>Euphydryas</taxon>
    </lineage>
</organism>
<feature type="compositionally biased region" description="Polar residues" evidence="2">
    <location>
        <begin position="1666"/>
        <end position="1688"/>
    </location>
</feature>
<feature type="region of interest" description="Disordered" evidence="2">
    <location>
        <begin position="452"/>
        <end position="578"/>
    </location>
</feature>
<dbReference type="Pfam" id="PF03184">
    <property type="entry name" value="DDE_1"/>
    <property type="match status" value="1"/>
</dbReference>
<comment type="caution">
    <text evidence="5">The sequence shown here is derived from an EMBL/GenBank/DDBJ whole genome shotgun (WGS) entry which is preliminary data.</text>
</comment>
<feature type="domain" description="PiggyBac transposable element-derived protein" evidence="4">
    <location>
        <begin position="676"/>
        <end position="1020"/>
    </location>
</feature>
<dbReference type="InterPro" id="IPR029526">
    <property type="entry name" value="PGBD"/>
</dbReference>
<evidence type="ECO:0008006" key="7">
    <source>
        <dbReference type="Google" id="ProtNLM"/>
    </source>
</evidence>
<evidence type="ECO:0000313" key="6">
    <source>
        <dbReference type="Proteomes" id="UP001153954"/>
    </source>
</evidence>
<feature type="region of interest" description="Disordered" evidence="2">
    <location>
        <begin position="606"/>
        <end position="632"/>
    </location>
</feature>
<dbReference type="EMBL" id="CAKOGL010000007">
    <property type="protein sequence ID" value="CAH2088466.1"/>
    <property type="molecule type" value="Genomic_DNA"/>
</dbReference>
<feature type="compositionally biased region" description="Low complexity" evidence="2">
    <location>
        <begin position="1693"/>
        <end position="1702"/>
    </location>
</feature>
<feature type="compositionally biased region" description="Basic and acidic residues" evidence="2">
    <location>
        <begin position="509"/>
        <end position="525"/>
    </location>
</feature>
<protein>
    <recommendedName>
        <fullName evidence="7">Transposase</fullName>
    </recommendedName>
</protein>
<dbReference type="GO" id="GO:0003676">
    <property type="term" value="F:nucleic acid binding"/>
    <property type="evidence" value="ECO:0007669"/>
    <property type="project" value="InterPro"/>
</dbReference>
<feature type="region of interest" description="Disordered" evidence="2">
    <location>
        <begin position="383"/>
        <end position="432"/>
    </location>
</feature>
<dbReference type="InterPro" id="IPR005312">
    <property type="entry name" value="DUF1759"/>
</dbReference>
<feature type="region of interest" description="Disordered" evidence="2">
    <location>
        <begin position="1666"/>
        <end position="1702"/>
    </location>
</feature>
<dbReference type="Proteomes" id="UP001153954">
    <property type="component" value="Unassembled WGS sequence"/>
</dbReference>
<feature type="coiled-coil region" evidence="1">
    <location>
        <begin position="270"/>
        <end position="330"/>
    </location>
</feature>
<reference evidence="5" key="1">
    <citation type="submission" date="2022-03" db="EMBL/GenBank/DDBJ databases">
        <authorList>
            <person name="Tunstrom K."/>
        </authorList>
    </citation>
    <scope>NUCLEOTIDE SEQUENCE</scope>
</reference>
<feature type="region of interest" description="Disordered" evidence="2">
    <location>
        <begin position="1546"/>
        <end position="1565"/>
    </location>
</feature>
<dbReference type="Pfam" id="PF13843">
    <property type="entry name" value="DDE_Tnp_1_7"/>
    <property type="match status" value="1"/>
</dbReference>
<gene>
    <name evidence="5" type="ORF">EEDITHA_LOCUS4623</name>
</gene>
<evidence type="ECO:0000313" key="5">
    <source>
        <dbReference type="EMBL" id="CAH2088466.1"/>
    </source>
</evidence>
<evidence type="ECO:0000256" key="2">
    <source>
        <dbReference type="SAM" id="MobiDB-lite"/>
    </source>
</evidence>
<feature type="compositionally biased region" description="Basic residues" evidence="2">
    <location>
        <begin position="1606"/>
        <end position="1615"/>
    </location>
</feature>
<accession>A0AAU9TNL1</accession>
<dbReference type="Pfam" id="PF03564">
    <property type="entry name" value="DUF1759"/>
    <property type="match status" value="1"/>
</dbReference>
<feature type="domain" description="DDE-1" evidence="3">
    <location>
        <begin position="1351"/>
        <end position="1485"/>
    </location>
</feature>
<dbReference type="InterPro" id="IPR036397">
    <property type="entry name" value="RNaseH_sf"/>
</dbReference>
<feature type="compositionally biased region" description="Acidic residues" evidence="2">
    <location>
        <begin position="550"/>
        <end position="571"/>
    </location>
</feature>
<feature type="compositionally biased region" description="Basic residues" evidence="2">
    <location>
        <begin position="470"/>
        <end position="479"/>
    </location>
</feature>
<feature type="compositionally biased region" description="Polar residues" evidence="2">
    <location>
        <begin position="1546"/>
        <end position="1558"/>
    </location>
</feature>
<dbReference type="PANTHER" id="PTHR47272:SF1">
    <property type="entry name" value="PIGGYBAC TRANSPOSABLE ELEMENT-DERIVED PROTEIN 3-LIKE"/>
    <property type="match status" value="1"/>
</dbReference>
<dbReference type="InterPro" id="IPR004875">
    <property type="entry name" value="DDE_SF_endonuclease_dom"/>
</dbReference>
<sequence>MIHTDISLTPVQKLYYLKGLLSGEPHALINNLPLQDESYTEAMKLLQERYDNKTKIDHEHVYILLDLPAMTKSTTSTLRDMISEVKQHLAALKNLDEPVDCIIVCILSRKLDSFFSRAFQMDRDNKSRPTIKQFLSYLEKRALALDNLSTGSSFKQHKQQPQRLTYQSRRSCKSCFCNMHLLSHGTGLPEARIVLKPLEAEVTGFEEELRRRAFRKDVSQVVLDFEESAETCSKDPTQMDAEELRAEAGRSVAAIIEVAKKSSNMKGKLIKRLKDSAVELQDIIEVLASRTVADETRRFRANNGLLRREVERLKAEVKAHRREFKEMRASMASSNAASSFNNNVVEEMQAAVVASVGVMLDDRMVKIEERLLPAKVNRPLLAAHKRRDAEAESSAPTSSSRRKPSKTAQSKKDTVKIPTPSTAVTAEPTGVREADGSKWVTVANKKKKVKTNAAAAAAAAPAPKKPQQQRTKKKKKKPKLAGPRSPAVLVTLQTEAEGKSGRGLLSEHAPSETSDKTSSDDEQHSLHPSFASFPAPSVDSSLERMHLLSSDDDTNCDTDEMQSDTNQEEETQSPLEDVPLTPIFQQICPLSPKFPAYDNIHSLSSIPSLASINPSPSTSDRTPLGRKTRSKKMPTALASIDENDVTNIQLSEEIANKTTVEEHDATSNQPDKEAAIDYFFKFFSPDIITEITEQTNIYSVQLTGKSIQLTENELQDFLAIHILMGIVQMPSYVNYWGDCFRFEQIADIMPLKRYQQIRRFLHFVDNSLEDSDRYYKVRNISEIIRRNCLQHESENTFSIDEMMIAYKGRKAGNRKQYVKDKPNKWGFKKYVRAGVSGMIYDFIFYGGADTFRYHRFTDDEVSSGFGAQIVIALCQSIKSKPAVIFCDNFFSSPELFHILRENYGIFGLGTIRENRIRGAEKLLPDQRVMKKKPRGSYAQVVCDKNKLVVVKWNDNKPVTLISSFVGAEPVEKIKRYSKEEKRKVEVDCPQIVKEYKRHMGGVDLADMLISLYKIPFKTRRKNLEGKGKPLKGFRHEVYQCLIKRADHKMLRNSKAKISSASLASTSLAPVQDTNDDNVIYLSELGQDETNNTEITLAENIVMQKDQDLGKQNNITKKVMTPSQGRFVKKKQVPRSKIGLKRKRICPDTLTAAVKEAKSGIPIRKVAEKYKLPKSTIFKYFKLHKENDLKNSIQLLKNDVKKVFDLEEEISLCKYLKKAAFLHMGLNTKQCRELAYQYAVSKQKTNLPANWEKYKMAGTGWLRYFRLRFPELSLRKPEPTSIARATSFNRANVDDFFNNLESVMVRYNFLPGSIYNVDETGISTVHKPGKVLAPKGIRQLGKMTSGERGVNTTMIACINAVGNAVPPVFIFPRVFYKDNMLKGAPPGSLGVANKSGWSTEPIFKKFLDHFIKFTKPTKENPVLVIINNHETHISIEIIDIARENGIILLTLPPHTSNHLQPLDRTVFGPFKSQYSQAADRWMLNHPGKCITIYDVAGIAGEAYGVSFTPKNIVKGFEVTGIYPYNRNIFSDEDFLCSYVTDRSDLSQNLTGNPSKNQEQSDIEVTGTDQGSRLIAKEPIFRTPLKNIDQQITPETVRPFEKAGPRKGAQRGKKPGRTRILTDTPEKDKITDEALKKAENKTTAGQKIDKKRTAKFAQKTIVTKALTGSSKGDASCSKSNPTPLLGNNISEAGPSNALSNENSENFSEKNIQIIQQEKLSFQDRATCHTSNESVPVVKEMFPEKLISVRGDIPWPPRSPDLMPAYYFLWGYLKHRVYAYKPKTLLELKEKIRNEMSAISVSLCRRVFEN</sequence>
<keyword evidence="6" id="KW-1185">Reference proteome</keyword>
<proteinExistence type="predicted"/>
<feature type="region of interest" description="Disordered" evidence="2">
    <location>
        <begin position="1598"/>
        <end position="1619"/>
    </location>
</feature>
<name>A0AAU9TNL1_EUPED</name>
<evidence type="ECO:0000259" key="3">
    <source>
        <dbReference type="Pfam" id="PF03184"/>
    </source>
</evidence>
<feature type="compositionally biased region" description="Polar residues" evidence="2">
    <location>
        <begin position="606"/>
        <end position="621"/>
    </location>
</feature>